<dbReference type="SUPFAM" id="SSF51735">
    <property type="entry name" value="NAD(P)-binding Rossmann-fold domains"/>
    <property type="match status" value="1"/>
</dbReference>
<keyword evidence="6 7" id="KW-0472">Membrane</keyword>
<keyword evidence="5 7" id="KW-1133">Transmembrane helix</keyword>
<dbReference type="GO" id="GO:0006813">
    <property type="term" value="P:potassium ion transport"/>
    <property type="evidence" value="ECO:0007669"/>
    <property type="project" value="InterPro"/>
</dbReference>
<dbReference type="Gene3D" id="1.20.1530.20">
    <property type="match status" value="1"/>
</dbReference>
<name>A0A328Q4M7_9EURY</name>
<dbReference type="InterPro" id="IPR006037">
    <property type="entry name" value="RCK_C"/>
</dbReference>
<keyword evidence="4 7" id="KW-0812">Transmembrane</keyword>
<comment type="caution">
    <text evidence="10">The sequence shown here is derived from an EMBL/GenBank/DDBJ whole genome shotgun (WGS) entry which is preliminary data.</text>
</comment>
<keyword evidence="3" id="KW-0813">Transport</keyword>
<feature type="transmembrane region" description="Helical" evidence="7">
    <location>
        <begin position="291"/>
        <end position="312"/>
    </location>
</feature>
<sequence>MDLFILQNITVILLTAVIILLIFNKLKLPSMIGLFLTGIVLGQFLHSAETINTISELGVIFLLFIIGLEFSMEKFSSIKHYAIIGGILQVLLTTLIVTILSVLVGFPINQGIFMGFLVSFSSTAIVMKLIQERQMNNSIQGKVVLGILIFQDIAVILVLLLTPLLGGSKIDITTLPQTLITVVTLVVVLAVCSKWIIPKVLHIASYTKNRDLFILLTLVICLGTTYATSLAGISPELGAFIAGLMISKTEFSHQTLGYVEPFQDVFMSLFLISIGLMLDVNYFISNIVLIIALAIVVLVVKILATGTTIAVLKLPMRIIVIVSVLLSQIGEFSFILAAEGLKYNLITNDLFTLFLATTVITMSLTPFLQKLTPKIIEKIGNRGMRLPENDEALPTQIDENDENISDHVILAGFGVNGRNIAKACKNQNIPYIAIDLNPIIVKRQKALGEHIIYGDASKENILEEVNISKAKMIIIATTDYRGSLKATDTARRLNPNIHIEVRTKYIKNVDELYEAGADEVIPEEFETGLVIFSRIMDFYNKDPDEITETINELRSDHYNELRLISTDDLSLDLNEADTDLIADSIYIDENKSLDDYDFNKYDLTITSIIRGNDTITEFSDKFQLLENDIVLFTGNESDINRFMNVYKY</sequence>
<evidence type="ECO:0000256" key="7">
    <source>
        <dbReference type="SAM" id="Phobius"/>
    </source>
</evidence>
<feature type="transmembrane region" description="Helical" evidence="7">
    <location>
        <begin position="28"/>
        <end position="45"/>
    </location>
</feature>
<feature type="domain" description="RCK N-terminal" evidence="8">
    <location>
        <begin position="405"/>
        <end position="522"/>
    </location>
</feature>
<feature type="transmembrane region" description="Helical" evidence="7">
    <location>
        <begin position="212"/>
        <end position="245"/>
    </location>
</feature>
<evidence type="ECO:0000256" key="6">
    <source>
        <dbReference type="ARBA" id="ARBA00023136"/>
    </source>
</evidence>
<feature type="transmembrane region" description="Helical" evidence="7">
    <location>
        <begin position="143"/>
        <end position="166"/>
    </location>
</feature>
<dbReference type="GeneID" id="3855381"/>
<feature type="transmembrane region" description="Helical" evidence="7">
    <location>
        <begin position="112"/>
        <end position="131"/>
    </location>
</feature>
<feature type="transmembrane region" description="Helical" evidence="7">
    <location>
        <begin position="318"/>
        <end position="338"/>
    </location>
</feature>
<feature type="transmembrane region" description="Helical" evidence="7">
    <location>
        <begin position="51"/>
        <end position="70"/>
    </location>
</feature>
<gene>
    <name evidence="10" type="ORF">CA615_03515</name>
</gene>
<evidence type="ECO:0000313" key="10">
    <source>
        <dbReference type="EMBL" id="RAP03205.1"/>
    </source>
</evidence>
<evidence type="ECO:0000256" key="5">
    <source>
        <dbReference type="ARBA" id="ARBA00022989"/>
    </source>
</evidence>
<dbReference type="GO" id="GO:0016020">
    <property type="term" value="C:membrane"/>
    <property type="evidence" value="ECO:0007669"/>
    <property type="project" value="UniProtKB-SubCell"/>
</dbReference>
<dbReference type="GO" id="GO:0008324">
    <property type="term" value="F:monoatomic cation transmembrane transporter activity"/>
    <property type="evidence" value="ECO:0007669"/>
    <property type="project" value="InterPro"/>
</dbReference>
<dbReference type="EMBL" id="NGJK01000033">
    <property type="protein sequence ID" value="RAP03205.1"/>
    <property type="molecule type" value="Genomic_DNA"/>
</dbReference>
<feature type="transmembrane region" description="Helical" evidence="7">
    <location>
        <begin position="350"/>
        <end position="368"/>
    </location>
</feature>
<dbReference type="RefSeq" id="WP_011406321.1">
    <property type="nucleotide sequence ID" value="NZ_CATZNA010000081.1"/>
</dbReference>
<organism evidence="10 11">
    <name type="scientific">Methanosphaera stadtmanae</name>
    <dbReference type="NCBI Taxonomy" id="2317"/>
    <lineage>
        <taxon>Archaea</taxon>
        <taxon>Methanobacteriati</taxon>
        <taxon>Methanobacteriota</taxon>
        <taxon>Methanomada group</taxon>
        <taxon>Methanobacteria</taxon>
        <taxon>Methanobacteriales</taxon>
        <taxon>Methanobacteriaceae</taxon>
        <taxon>Methanosphaera</taxon>
    </lineage>
</organism>
<dbReference type="PANTHER" id="PTHR42751:SF3">
    <property type="entry name" value="SODIUM_GLUTAMATE SYMPORTER"/>
    <property type="match status" value="1"/>
</dbReference>
<evidence type="ECO:0008006" key="12">
    <source>
        <dbReference type="Google" id="ProtNLM"/>
    </source>
</evidence>
<dbReference type="Proteomes" id="UP000248557">
    <property type="component" value="Unassembled WGS sequence"/>
</dbReference>
<dbReference type="Gene3D" id="3.40.50.720">
    <property type="entry name" value="NAD(P)-binding Rossmann-like Domain"/>
    <property type="match status" value="1"/>
</dbReference>
<comment type="subcellular location">
    <subcellularLocation>
        <location evidence="1">Membrane</location>
        <topology evidence="1">Multi-pass membrane protein</topology>
    </subcellularLocation>
</comment>
<evidence type="ECO:0000256" key="4">
    <source>
        <dbReference type="ARBA" id="ARBA00022692"/>
    </source>
</evidence>
<dbReference type="InterPro" id="IPR003148">
    <property type="entry name" value="RCK_N"/>
</dbReference>
<dbReference type="Pfam" id="PF02254">
    <property type="entry name" value="TrkA_N"/>
    <property type="match status" value="1"/>
</dbReference>
<dbReference type="GO" id="GO:1902600">
    <property type="term" value="P:proton transmembrane transport"/>
    <property type="evidence" value="ECO:0007669"/>
    <property type="project" value="InterPro"/>
</dbReference>
<dbReference type="InterPro" id="IPR038770">
    <property type="entry name" value="Na+/solute_symporter_sf"/>
</dbReference>
<dbReference type="SUPFAM" id="SSF116726">
    <property type="entry name" value="TrkA C-terminal domain-like"/>
    <property type="match status" value="1"/>
</dbReference>
<dbReference type="PROSITE" id="PS51202">
    <property type="entry name" value="RCK_C"/>
    <property type="match status" value="1"/>
</dbReference>
<dbReference type="Pfam" id="PF00999">
    <property type="entry name" value="Na_H_Exchanger"/>
    <property type="match status" value="1"/>
</dbReference>
<dbReference type="PROSITE" id="PS51201">
    <property type="entry name" value="RCK_N"/>
    <property type="match status" value="1"/>
</dbReference>
<feature type="transmembrane region" description="Helical" evidence="7">
    <location>
        <begin position="178"/>
        <end position="197"/>
    </location>
</feature>
<comment type="similarity">
    <text evidence="2">Belongs to the monovalent cation:proton antiporter 2 (CPA2) transporter (TC 2.A.37) family.</text>
</comment>
<dbReference type="OMA" id="MRWWLTL"/>
<reference evidence="10 11" key="1">
    <citation type="submission" date="2017-05" db="EMBL/GenBank/DDBJ databases">
        <title>Host range expansion of the Methanosphaera genus to humans and monogastric animals involves recent and extensive reduction in genome content.</title>
        <authorList>
            <person name="Hoedt E.C."/>
            <person name="Volmer J.G."/>
            <person name="Parks D.H."/>
            <person name="Rosewarne C.P."/>
            <person name="Denman S.E."/>
            <person name="Mcsweeney C.S."/>
            <person name="O Cuiv P."/>
            <person name="Hugenholtz P."/>
            <person name="Tyson G.W."/>
            <person name="Morrison M."/>
        </authorList>
    </citation>
    <scope>NUCLEOTIDE SEQUENCE [LARGE SCALE GENOMIC DNA]</scope>
    <source>
        <strain evidence="10 11">PA5</strain>
    </source>
</reference>
<feature type="transmembrane region" description="Helical" evidence="7">
    <location>
        <begin position="265"/>
        <end position="284"/>
    </location>
</feature>
<evidence type="ECO:0000259" key="8">
    <source>
        <dbReference type="PROSITE" id="PS51201"/>
    </source>
</evidence>
<dbReference type="Gene3D" id="3.30.70.1450">
    <property type="entry name" value="Regulator of K+ conductance, C-terminal domain"/>
    <property type="match status" value="1"/>
</dbReference>
<evidence type="ECO:0000313" key="11">
    <source>
        <dbReference type="Proteomes" id="UP000248557"/>
    </source>
</evidence>
<evidence type="ECO:0000259" key="9">
    <source>
        <dbReference type="PROSITE" id="PS51202"/>
    </source>
</evidence>
<proteinExistence type="inferred from homology"/>
<feature type="transmembrane region" description="Helical" evidence="7">
    <location>
        <begin position="82"/>
        <end position="106"/>
    </location>
</feature>
<dbReference type="InterPro" id="IPR036721">
    <property type="entry name" value="RCK_C_sf"/>
</dbReference>
<dbReference type="InterPro" id="IPR006153">
    <property type="entry name" value="Cation/H_exchanger_TM"/>
</dbReference>
<dbReference type="GO" id="GO:0015297">
    <property type="term" value="F:antiporter activity"/>
    <property type="evidence" value="ECO:0007669"/>
    <property type="project" value="InterPro"/>
</dbReference>
<evidence type="ECO:0000256" key="2">
    <source>
        <dbReference type="ARBA" id="ARBA00005551"/>
    </source>
</evidence>
<dbReference type="PANTHER" id="PTHR42751">
    <property type="entry name" value="SODIUM/HYDROGEN EXCHANGER FAMILY/TRKA DOMAIN PROTEIN"/>
    <property type="match status" value="1"/>
</dbReference>
<protein>
    <recommendedName>
        <fullName evidence="12">Potassium transporter KefB</fullName>
    </recommendedName>
</protein>
<feature type="domain" description="RCK C-terminal" evidence="9">
    <location>
        <begin position="561"/>
        <end position="648"/>
    </location>
</feature>
<dbReference type="AlphaFoldDB" id="A0A328Q4M7"/>
<accession>A0A328Q4M7</accession>
<feature type="transmembrane region" description="Helical" evidence="7">
    <location>
        <begin position="6"/>
        <end position="23"/>
    </location>
</feature>
<dbReference type="InterPro" id="IPR036291">
    <property type="entry name" value="NAD(P)-bd_dom_sf"/>
</dbReference>
<evidence type="ECO:0000256" key="3">
    <source>
        <dbReference type="ARBA" id="ARBA00022448"/>
    </source>
</evidence>
<evidence type="ECO:0000256" key="1">
    <source>
        <dbReference type="ARBA" id="ARBA00004141"/>
    </source>
</evidence>